<evidence type="ECO:0000313" key="10">
    <source>
        <dbReference type="EMBL" id="MCW4471198.1"/>
    </source>
</evidence>
<dbReference type="InterPro" id="IPR012795">
    <property type="entry name" value="tRNA_Ile_lys_synt_N"/>
</dbReference>
<protein>
    <recommendedName>
        <fullName evidence="8">tRNA(Ile)-lysidine synthase</fullName>
        <ecNumber evidence="8">6.3.4.19</ecNumber>
    </recommendedName>
    <alternativeName>
        <fullName evidence="8">tRNA(Ile)-2-lysyl-cytidine synthase</fullName>
    </alternativeName>
    <alternativeName>
        <fullName evidence="8">tRNA(Ile)-lysidine synthetase</fullName>
    </alternativeName>
</protein>
<dbReference type="EC" id="6.3.4.19" evidence="8"/>
<dbReference type="SUPFAM" id="SSF52402">
    <property type="entry name" value="Adenine nucleotide alpha hydrolases-like"/>
    <property type="match status" value="1"/>
</dbReference>
<dbReference type="Gene3D" id="3.40.50.620">
    <property type="entry name" value="HUPs"/>
    <property type="match status" value="1"/>
</dbReference>
<dbReference type="NCBIfam" id="TIGR02433">
    <property type="entry name" value="lysidine_TilS_C"/>
    <property type="match status" value="1"/>
</dbReference>
<dbReference type="InterPro" id="IPR012796">
    <property type="entry name" value="Lysidine-tRNA-synth_C"/>
</dbReference>
<dbReference type="Pfam" id="PF11734">
    <property type="entry name" value="TilS_C"/>
    <property type="match status" value="1"/>
</dbReference>
<dbReference type="NCBIfam" id="TIGR02432">
    <property type="entry name" value="lysidine_TilS_N"/>
    <property type="match status" value="1"/>
</dbReference>
<dbReference type="RefSeq" id="WP_265126139.1">
    <property type="nucleotide sequence ID" value="NZ_JAPCHY010000001.1"/>
</dbReference>
<dbReference type="InterPro" id="IPR012094">
    <property type="entry name" value="tRNA_Ile_lys_synt"/>
</dbReference>
<evidence type="ECO:0000256" key="6">
    <source>
        <dbReference type="ARBA" id="ARBA00022840"/>
    </source>
</evidence>
<dbReference type="Proteomes" id="UP001209922">
    <property type="component" value="Unassembled WGS sequence"/>
</dbReference>
<evidence type="ECO:0000256" key="2">
    <source>
        <dbReference type="ARBA" id="ARBA00022490"/>
    </source>
</evidence>
<keyword evidence="4 8" id="KW-0819">tRNA processing</keyword>
<dbReference type="SMART" id="SM00977">
    <property type="entry name" value="TilS_C"/>
    <property type="match status" value="1"/>
</dbReference>
<sequence length="433" mass="47218">MSPLSPSSLDPASTAAVLVGFSGGLDSTVLLHLLAGDPAQRARGLRALHVHHGLQAGADDWAAHCEALCRQLDVPLQVVRVDVANDSGQGPEAAARSARHAAFEQALRPGEWLALAHHLDDQAETFLLHALRGSGIDGLAAMRGWRRFAGGGLWRPLLHVPRDALLAHAERHRLRWIEDPSNARDDFDRNFLRLQVMPLLRERWPHAAAAFARSAALAAEAGDLLAGQQHDDLSACLLPGSGALSIPALVALPPPRRAGVLRAWIRQRGLPPLPANGVRMIERQLLPADHDRQAAFRWRSAQVRRWRDQLHALALATPWPDHWQAGWDGRAPLPLPDGGSLQLLGASAFEQPLTVRARRGGERIVLPGRRHSHALKDLLQQAGLPPWQRQRLPLLCAGDEVLAAGDRIVSAALQRWLDTHSAELSWHPGDTAN</sequence>
<dbReference type="InterPro" id="IPR014729">
    <property type="entry name" value="Rossmann-like_a/b/a_fold"/>
</dbReference>
<keyword evidence="2 8" id="KW-0963">Cytoplasm</keyword>
<evidence type="ECO:0000259" key="9">
    <source>
        <dbReference type="SMART" id="SM00977"/>
    </source>
</evidence>
<evidence type="ECO:0000256" key="1">
    <source>
        <dbReference type="ARBA" id="ARBA00004496"/>
    </source>
</evidence>
<evidence type="ECO:0000256" key="3">
    <source>
        <dbReference type="ARBA" id="ARBA00022598"/>
    </source>
</evidence>
<dbReference type="HAMAP" id="MF_01161">
    <property type="entry name" value="tRNA_Ile_lys_synt"/>
    <property type="match status" value="1"/>
</dbReference>
<keyword evidence="11" id="KW-1185">Reference proteome</keyword>
<keyword evidence="5 8" id="KW-0547">Nucleotide-binding</keyword>
<comment type="catalytic activity">
    <reaction evidence="7 8">
        <text>cytidine(34) in tRNA(Ile2) + L-lysine + ATP = lysidine(34) in tRNA(Ile2) + AMP + diphosphate + H(+)</text>
        <dbReference type="Rhea" id="RHEA:43744"/>
        <dbReference type="Rhea" id="RHEA-COMP:10625"/>
        <dbReference type="Rhea" id="RHEA-COMP:10670"/>
        <dbReference type="ChEBI" id="CHEBI:15378"/>
        <dbReference type="ChEBI" id="CHEBI:30616"/>
        <dbReference type="ChEBI" id="CHEBI:32551"/>
        <dbReference type="ChEBI" id="CHEBI:33019"/>
        <dbReference type="ChEBI" id="CHEBI:82748"/>
        <dbReference type="ChEBI" id="CHEBI:83665"/>
        <dbReference type="ChEBI" id="CHEBI:456215"/>
        <dbReference type="EC" id="6.3.4.19"/>
    </reaction>
</comment>
<reference evidence="10 11" key="1">
    <citation type="submission" date="2022-10" db="EMBL/GenBank/DDBJ databases">
        <title>Xanthomonas sp. H13-6.</title>
        <authorList>
            <person name="Liu X."/>
            <person name="Deng Z."/>
            <person name="Jiang Y."/>
            <person name="Yu T."/>
            <person name="Ai J."/>
        </authorList>
    </citation>
    <scope>NUCLEOTIDE SEQUENCE [LARGE SCALE GENOMIC DNA]</scope>
    <source>
        <strain evidence="10 11">H13-6</strain>
    </source>
</reference>
<name>A0ABT3JRT2_9XANT</name>
<comment type="similarity">
    <text evidence="8">Belongs to the tRNA(Ile)-lysidine synthase family.</text>
</comment>
<dbReference type="InterPro" id="IPR015262">
    <property type="entry name" value="tRNA_Ile_lys_synt_subst-bd"/>
</dbReference>
<dbReference type="CDD" id="cd01992">
    <property type="entry name" value="TilS_N"/>
    <property type="match status" value="1"/>
</dbReference>
<evidence type="ECO:0000256" key="8">
    <source>
        <dbReference type="HAMAP-Rule" id="MF_01161"/>
    </source>
</evidence>
<dbReference type="PANTHER" id="PTHR43033:SF1">
    <property type="entry name" value="TRNA(ILE)-LYSIDINE SYNTHASE-RELATED"/>
    <property type="match status" value="1"/>
</dbReference>
<evidence type="ECO:0000313" key="11">
    <source>
        <dbReference type="Proteomes" id="UP001209922"/>
    </source>
</evidence>
<feature type="domain" description="Lysidine-tRNA(Ile) synthetase C-terminal" evidence="9">
    <location>
        <begin position="353"/>
        <end position="426"/>
    </location>
</feature>
<comment type="subcellular location">
    <subcellularLocation>
        <location evidence="1 8">Cytoplasm</location>
    </subcellularLocation>
</comment>
<comment type="function">
    <text evidence="8">Ligates lysine onto the cytidine present at position 34 of the AUA codon-specific tRNA(Ile) that contains the anticodon CAU, in an ATP-dependent manner. Cytidine is converted to lysidine, thus changing the amino acid specificity of the tRNA from methionine to isoleucine.</text>
</comment>
<dbReference type="Gene3D" id="1.20.59.20">
    <property type="match status" value="1"/>
</dbReference>
<dbReference type="PANTHER" id="PTHR43033">
    <property type="entry name" value="TRNA(ILE)-LYSIDINE SYNTHASE-RELATED"/>
    <property type="match status" value="1"/>
</dbReference>
<proteinExistence type="inferred from homology"/>
<comment type="caution">
    <text evidence="10">The sequence shown here is derived from an EMBL/GenBank/DDBJ whole genome shotgun (WGS) entry which is preliminary data.</text>
</comment>
<dbReference type="InterPro" id="IPR011063">
    <property type="entry name" value="TilS/TtcA_N"/>
</dbReference>
<dbReference type="SUPFAM" id="SSF56037">
    <property type="entry name" value="PheT/TilS domain"/>
    <property type="match status" value="1"/>
</dbReference>
<evidence type="ECO:0000256" key="5">
    <source>
        <dbReference type="ARBA" id="ARBA00022741"/>
    </source>
</evidence>
<keyword evidence="3 8" id="KW-0436">Ligase</keyword>
<accession>A0ABT3JRT2</accession>
<gene>
    <name evidence="8 10" type="primary">tilS</name>
    <name evidence="10" type="ORF">OK345_01570</name>
</gene>
<organism evidence="10 11">
    <name type="scientific">Xanthomonas chitinilytica</name>
    <dbReference type="NCBI Taxonomy" id="2989819"/>
    <lineage>
        <taxon>Bacteria</taxon>
        <taxon>Pseudomonadati</taxon>
        <taxon>Pseudomonadota</taxon>
        <taxon>Gammaproteobacteria</taxon>
        <taxon>Lysobacterales</taxon>
        <taxon>Lysobacteraceae</taxon>
        <taxon>Xanthomonas</taxon>
    </lineage>
</organism>
<dbReference type="EMBL" id="JAPCHY010000001">
    <property type="protein sequence ID" value="MCW4471198.1"/>
    <property type="molecule type" value="Genomic_DNA"/>
</dbReference>
<dbReference type="GO" id="GO:0032267">
    <property type="term" value="F:tRNA(Ile)-lysidine synthase activity"/>
    <property type="evidence" value="ECO:0007669"/>
    <property type="project" value="UniProtKB-EC"/>
</dbReference>
<feature type="binding site" evidence="8">
    <location>
        <begin position="22"/>
        <end position="27"/>
    </location>
    <ligand>
        <name>ATP</name>
        <dbReference type="ChEBI" id="CHEBI:30616"/>
    </ligand>
</feature>
<evidence type="ECO:0000256" key="4">
    <source>
        <dbReference type="ARBA" id="ARBA00022694"/>
    </source>
</evidence>
<dbReference type="SUPFAM" id="SSF82829">
    <property type="entry name" value="MesJ substrate recognition domain-like"/>
    <property type="match status" value="1"/>
</dbReference>
<dbReference type="Pfam" id="PF09179">
    <property type="entry name" value="TilS"/>
    <property type="match status" value="1"/>
</dbReference>
<comment type="domain">
    <text evidence="8">The N-terminal region contains the highly conserved SGGXDS motif, predicted to be a P-loop motif involved in ATP binding.</text>
</comment>
<evidence type="ECO:0000256" key="7">
    <source>
        <dbReference type="ARBA" id="ARBA00048539"/>
    </source>
</evidence>
<dbReference type="Pfam" id="PF01171">
    <property type="entry name" value="ATP_bind_3"/>
    <property type="match status" value="1"/>
</dbReference>
<keyword evidence="6 8" id="KW-0067">ATP-binding</keyword>